<comment type="caution">
    <text evidence="1">The sequence shown here is derived from an EMBL/GenBank/DDBJ whole genome shotgun (WGS) entry which is preliminary data.</text>
</comment>
<reference evidence="1 2" key="1">
    <citation type="submission" date="2017-06" db="EMBL/GenBank/DDBJ databases">
        <title>Ant-infecting Ophiocordyceps genomes reveal a high diversity of potential behavioral manipulation genes and a possible major role for enterotoxins.</title>
        <authorList>
            <person name="De Bekker C."/>
            <person name="Evans H.C."/>
            <person name="Brachmann A."/>
            <person name="Hughes D.P."/>
        </authorList>
    </citation>
    <scope>NUCLEOTIDE SEQUENCE [LARGE SCALE GENOMIC DNA]</scope>
    <source>
        <strain evidence="1 2">1348a</strain>
    </source>
</reference>
<protein>
    <submittedName>
        <fullName evidence="1">Uncharacterized protein</fullName>
    </submittedName>
</protein>
<dbReference type="AlphaFoldDB" id="A0A2C5YJL2"/>
<keyword evidence="2" id="KW-1185">Reference proteome</keyword>
<dbReference type="Proteomes" id="UP000224854">
    <property type="component" value="Unassembled WGS sequence"/>
</dbReference>
<accession>A0A2C5YJL2</accession>
<evidence type="ECO:0000313" key="1">
    <source>
        <dbReference type="EMBL" id="PHH69695.1"/>
    </source>
</evidence>
<gene>
    <name evidence="1" type="ORF">CDD82_7604</name>
</gene>
<sequence length="150" mass="16466">MRHSARRKWSIQASVPVQRHFPEHSAGTCQCTCPLARGDERSGVEAQCGPVGGSKQPASGTRCTVRTAWAPLAPKARPVPLPFLSPFLSLALFFSPSSSACLFLASASSPPSATPNRPRQPLRPRRLLQLQIIWDSFRKNWHHLLCSSVD</sequence>
<organism evidence="1 2">
    <name type="scientific">Ophiocordyceps australis</name>
    <dbReference type="NCBI Taxonomy" id="1399860"/>
    <lineage>
        <taxon>Eukaryota</taxon>
        <taxon>Fungi</taxon>
        <taxon>Dikarya</taxon>
        <taxon>Ascomycota</taxon>
        <taxon>Pezizomycotina</taxon>
        <taxon>Sordariomycetes</taxon>
        <taxon>Hypocreomycetidae</taxon>
        <taxon>Hypocreales</taxon>
        <taxon>Ophiocordycipitaceae</taxon>
        <taxon>Ophiocordyceps</taxon>
    </lineage>
</organism>
<name>A0A2C5YJL2_9HYPO</name>
<dbReference type="EMBL" id="NJEU01000900">
    <property type="protein sequence ID" value="PHH69695.1"/>
    <property type="molecule type" value="Genomic_DNA"/>
</dbReference>
<evidence type="ECO:0000313" key="2">
    <source>
        <dbReference type="Proteomes" id="UP000224854"/>
    </source>
</evidence>
<proteinExistence type="predicted"/>